<keyword evidence="3 10" id="KW-0813">Transport</keyword>
<comment type="subcellular location">
    <subcellularLocation>
        <location evidence="1">Cell inner membrane</location>
        <topology evidence="1">Single-pass type II membrane protein</topology>
    </subcellularLocation>
    <subcellularLocation>
        <location evidence="10">Cell membrane</location>
        <topology evidence="10">Single-pass type II membrane protein</topology>
    </subcellularLocation>
</comment>
<dbReference type="GO" id="GO:0005886">
    <property type="term" value="C:plasma membrane"/>
    <property type="evidence" value="ECO:0007669"/>
    <property type="project" value="UniProtKB-SubCell"/>
</dbReference>
<evidence type="ECO:0000256" key="9">
    <source>
        <dbReference type="ARBA" id="ARBA00023136"/>
    </source>
</evidence>
<protein>
    <submittedName>
        <fullName evidence="12">Biopolymer transporter ExbD</fullName>
    </submittedName>
</protein>
<evidence type="ECO:0000256" key="11">
    <source>
        <dbReference type="SAM" id="Phobius"/>
    </source>
</evidence>
<keyword evidence="5" id="KW-0997">Cell inner membrane</keyword>
<dbReference type="InterPro" id="IPR003400">
    <property type="entry name" value="ExbD"/>
</dbReference>
<dbReference type="PANTHER" id="PTHR30558:SF12">
    <property type="entry name" value="BIOPOLYMER TRANSPORT PROTEIN EXBD"/>
    <property type="match status" value="1"/>
</dbReference>
<dbReference type="GO" id="GO:0015031">
    <property type="term" value="P:protein transport"/>
    <property type="evidence" value="ECO:0007669"/>
    <property type="project" value="UniProtKB-KW"/>
</dbReference>
<evidence type="ECO:0000313" key="12">
    <source>
        <dbReference type="EMBL" id="RDU74666.1"/>
    </source>
</evidence>
<evidence type="ECO:0000313" key="13">
    <source>
        <dbReference type="Proteomes" id="UP000256695"/>
    </source>
</evidence>
<comment type="similarity">
    <text evidence="2 10">Belongs to the ExbD/TolR family.</text>
</comment>
<dbReference type="Gene3D" id="3.30.420.270">
    <property type="match status" value="1"/>
</dbReference>
<evidence type="ECO:0000256" key="3">
    <source>
        <dbReference type="ARBA" id="ARBA00022448"/>
    </source>
</evidence>
<dbReference type="OrthoDB" id="9798629at2"/>
<accession>A0A3D8JC62</accession>
<dbReference type="AlphaFoldDB" id="A0A3D8JC62"/>
<sequence>MLDNNFIDWEEKPELNITPLVDIMLVLLAILMVTTPAVIYKEEISLPQGSKSSKVSQDEKLEVRMDLDKKIYIKNDVYEYNTFPDSLNLLASRYDKNMSIYIRADKRLAYQDVIYLLKSIKEAGFHKVSLVTTN</sequence>
<evidence type="ECO:0000256" key="4">
    <source>
        <dbReference type="ARBA" id="ARBA00022475"/>
    </source>
</evidence>
<dbReference type="EMBL" id="NXLX01000001">
    <property type="protein sequence ID" value="RDU74666.1"/>
    <property type="molecule type" value="Genomic_DNA"/>
</dbReference>
<name>A0A3D8JC62_9HELI</name>
<dbReference type="GO" id="GO:0022857">
    <property type="term" value="F:transmembrane transporter activity"/>
    <property type="evidence" value="ECO:0007669"/>
    <property type="project" value="InterPro"/>
</dbReference>
<feature type="transmembrane region" description="Helical" evidence="11">
    <location>
        <begin position="20"/>
        <end position="40"/>
    </location>
</feature>
<reference evidence="12 13" key="1">
    <citation type="submission" date="2018-04" db="EMBL/GenBank/DDBJ databases">
        <title>Novel Campyloabacter and Helicobacter Species and Strains.</title>
        <authorList>
            <person name="Mannion A.J."/>
            <person name="Shen Z."/>
            <person name="Fox J.G."/>
        </authorList>
    </citation>
    <scope>NUCLEOTIDE SEQUENCE [LARGE SCALE GENOMIC DNA]</scope>
    <source>
        <strain evidence="12 13">MIT 04-9362</strain>
    </source>
</reference>
<proteinExistence type="inferred from homology"/>
<keyword evidence="4" id="KW-1003">Cell membrane</keyword>
<evidence type="ECO:0000256" key="6">
    <source>
        <dbReference type="ARBA" id="ARBA00022692"/>
    </source>
</evidence>
<evidence type="ECO:0000256" key="8">
    <source>
        <dbReference type="ARBA" id="ARBA00022989"/>
    </source>
</evidence>
<evidence type="ECO:0000256" key="2">
    <source>
        <dbReference type="ARBA" id="ARBA00005811"/>
    </source>
</evidence>
<evidence type="ECO:0000256" key="1">
    <source>
        <dbReference type="ARBA" id="ARBA00004249"/>
    </source>
</evidence>
<dbReference type="Pfam" id="PF02472">
    <property type="entry name" value="ExbD"/>
    <property type="match status" value="1"/>
</dbReference>
<comment type="caution">
    <text evidence="12">The sequence shown here is derived from an EMBL/GenBank/DDBJ whole genome shotgun (WGS) entry which is preliminary data.</text>
</comment>
<evidence type="ECO:0000256" key="10">
    <source>
        <dbReference type="RuleBase" id="RU003879"/>
    </source>
</evidence>
<keyword evidence="9 11" id="KW-0472">Membrane</keyword>
<evidence type="ECO:0000256" key="7">
    <source>
        <dbReference type="ARBA" id="ARBA00022927"/>
    </source>
</evidence>
<keyword evidence="13" id="KW-1185">Reference proteome</keyword>
<dbReference type="PANTHER" id="PTHR30558">
    <property type="entry name" value="EXBD MEMBRANE COMPONENT OF PMF-DRIVEN MACROMOLECULE IMPORT SYSTEM"/>
    <property type="match status" value="1"/>
</dbReference>
<keyword evidence="7 10" id="KW-0653">Protein transport</keyword>
<keyword evidence="8 11" id="KW-1133">Transmembrane helix</keyword>
<organism evidence="12 13">
    <name type="scientific">Helicobacter anseris</name>
    <dbReference type="NCBI Taxonomy" id="375926"/>
    <lineage>
        <taxon>Bacteria</taxon>
        <taxon>Pseudomonadati</taxon>
        <taxon>Campylobacterota</taxon>
        <taxon>Epsilonproteobacteria</taxon>
        <taxon>Campylobacterales</taxon>
        <taxon>Helicobacteraceae</taxon>
        <taxon>Helicobacter</taxon>
    </lineage>
</organism>
<keyword evidence="6 10" id="KW-0812">Transmembrane</keyword>
<gene>
    <name evidence="12" type="ORF">CQA57_01030</name>
</gene>
<evidence type="ECO:0000256" key="5">
    <source>
        <dbReference type="ARBA" id="ARBA00022519"/>
    </source>
</evidence>
<dbReference type="Proteomes" id="UP000256695">
    <property type="component" value="Unassembled WGS sequence"/>
</dbReference>